<accession>A0AAD5THW4</accession>
<sequence length="80" mass="8668">MAGPDGQIEEAEDAEVPSEDEDDNIEEVDEIDVREDAEKGNDEGDALTETQNGATRPSVEQKRKESEQDSTFDGGAAQKV</sequence>
<organism evidence="2 3">
    <name type="scientific">Geranomyces variabilis</name>
    <dbReference type="NCBI Taxonomy" id="109894"/>
    <lineage>
        <taxon>Eukaryota</taxon>
        <taxon>Fungi</taxon>
        <taxon>Fungi incertae sedis</taxon>
        <taxon>Chytridiomycota</taxon>
        <taxon>Chytridiomycota incertae sedis</taxon>
        <taxon>Chytridiomycetes</taxon>
        <taxon>Spizellomycetales</taxon>
        <taxon>Powellomycetaceae</taxon>
        <taxon>Geranomyces</taxon>
    </lineage>
</organism>
<comment type="caution">
    <text evidence="2">The sequence shown here is derived from an EMBL/GenBank/DDBJ whole genome shotgun (WGS) entry which is preliminary data.</text>
</comment>
<reference evidence="2" key="1">
    <citation type="submission" date="2020-05" db="EMBL/GenBank/DDBJ databases">
        <title>Phylogenomic resolution of chytrid fungi.</title>
        <authorList>
            <person name="Stajich J.E."/>
            <person name="Amses K."/>
            <person name="Simmons R."/>
            <person name="Seto K."/>
            <person name="Myers J."/>
            <person name="Bonds A."/>
            <person name="Quandt C.A."/>
            <person name="Barry K."/>
            <person name="Liu P."/>
            <person name="Grigoriev I."/>
            <person name="Longcore J.E."/>
            <person name="James T.Y."/>
        </authorList>
    </citation>
    <scope>NUCLEOTIDE SEQUENCE</scope>
    <source>
        <strain evidence="2">JEL0379</strain>
    </source>
</reference>
<protein>
    <submittedName>
        <fullName evidence="2">Uncharacterized protein</fullName>
    </submittedName>
</protein>
<dbReference type="Proteomes" id="UP001212152">
    <property type="component" value="Unassembled WGS sequence"/>
</dbReference>
<evidence type="ECO:0000313" key="3">
    <source>
        <dbReference type="Proteomes" id="UP001212152"/>
    </source>
</evidence>
<name>A0AAD5THW4_9FUNG</name>
<feature type="compositionally biased region" description="Acidic residues" evidence="1">
    <location>
        <begin position="7"/>
        <end position="33"/>
    </location>
</feature>
<evidence type="ECO:0000313" key="2">
    <source>
        <dbReference type="EMBL" id="KAJ3175783.1"/>
    </source>
</evidence>
<dbReference type="AlphaFoldDB" id="A0AAD5THW4"/>
<proteinExistence type="predicted"/>
<dbReference type="EMBL" id="JADGJQ010000048">
    <property type="protein sequence ID" value="KAJ3175783.1"/>
    <property type="molecule type" value="Genomic_DNA"/>
</dbReference>
<evidence type="ECO:0000256" key="1">
    <source>
        <dbReference type="SAM" id="MobiDB-lite"/>
    </source>
</evidence>
<gene>
    <name evidence="2" type="ORF">HDU87_005777</name>
</gene>
<feature type="region of interest" description="Disordered" evidence="1">
    <location>
        <begin position="1"/>
        <end position="80"/>
    </location>
</feature>
<keyword evidence="3" id="KW-1185">Reference proteome</keyword>